<keyword evidence="3" id="KW-1185">Reference proteome</keyword>
<reference evidence="2" key="1">
    <citation type="journal article" date="2020" name="Stud. Mycol.">
        <title>101 Dothideomycetes genomes: a test case for predicting lifestyles and emergence of pathogens.</title>
        <authorList>
            <person name="Haridas S."/>
            <person name="Albert R."/>
            <person name="Binder M."/>
            <person name="Bloem J."/>
            <person name="Labutti K."/>
            <person name="Salamov A."/>
            <person name="Andreopoulos B."/>
            <person name="Baker S."/>
            <person name="Barry K."/>
            <person name="Bills G."/>
            <person name="Bluhm B."/>
            <person name="Cannon C."/>
            <person name="Castanera R."/>
            <person name="Culley D."/>
            <person name="Daum C."/>
            <person name="Ezra D."/>
            <person name="Gonzalez J."/>
            <person name="Henrissat B."/>
            <person name="Kuo A."/>
            <person name="Liang C."/>
            <person name="Lipzen A."/>
            <person name="Lutzoni F."/>
            <person name="Magnuson J."/>
            <person name="Mondo S."/>
            <person name="Nolan M."/>
            <person name="Ohm R."/>
            <person name="Pangilinan J."/>
            <person name="Park H.-J."/>
            <person name="Ramirez L."/>
            <person name="Alfaro M."/>
            <person name="Sun H."/>
            <person name="Tritt A."/>
            <person name="Yoshinaga Y."/>
            <person name="Zwiers L.-H."/>
            <person name="Turgeon B."/>
            <person name="Goodwin S."/>
            <person name="Spatafora J."/>
            <person name="Crous P."/>
            <person name="Grigoriev I."/>
        </authorList>
    </citation>
    <scope>NUCLEOTIDE SEQUENCE</scope>
    <source>
        <strain evidence="2">CBS 107.79</strain>
    </source>
</reference>
<feature type="compositionally biased region" description="Polar residues" evidence="1">
    <location>
        <begin position="65"/>
        <end position="76"/>
    </location>
</feature>
<feature type="region of interest" description="Disordered" evidence="1">
    <location>
        <begin position="346"/>
        <end position="411"/>
    </location>
</feature>
<evidence type="ECO:0000313" key="2">
    <source>
        <dbReference type="EMBL" id="KAF1976030.1"/>
    </source>
</evidence>
<proteinExistence type="predicted"/>
<feature type="compositionally biased region" description="Low complexity" evidence="1">
    <location>
        <begin position="457"/>
        <end position="477"/>
    </location>
</feature>
<dbReference type="OrthoDB" id="4187154at2759"/>
<dbReference type="Proteomes" id="UP000800036">
    <property type="component" value="Unassembled WGS sequence"/>
</dbReference>
<gene>
    <name evidence="2" type="ORF">BU23DRAFT_566219</name>
</gene>
<dbReference type="EMBL" id="ML976668">
    <property type="protein sequence ID" value="KAF1976030.1"/>
    <property type="molecule type" value="Genomic_DNA"/>
</dbReference>
<protein>
    <submittedName>
        <fullName evidence="2">Uncharacterized protein</fullName>
    </submittedName>
</protein>
<evidence type="ECO:0000256" key="1">
    <source>
        <dbReference type="SAM" id="MobiDB-lite"/>
    </source>
</evidence>
<feature type="region of interest" description="Disordered" evidence="1">
    <location>
        <begin position="104"/>
        <end position="136"/>
    </location>
</feature>
<dbReference type="AlphaFoldDB" id="A0A6A5VH43"/>
<organism evidence="2 3">
    <name type="scientific">Bimuria novae-zelandiae CBS 107.79</name>
    <dbReference type="NCBI Taxonomy" id="1447943"/>
    <lineage>
        <taxon>Eukaryota</taxon>
        <taxon>Fungi</taxon>
        <taxon>Dikarya</taxon>
        <taxon>Ascomycota</taxon>
        <taxon>Pezizomycotina</taxon>
        <taxon>Dothideomycetes</taxon>
        <taxon>Pleosporomycetidae</taxon>
        <taxon>Pleosporales</taxon>
        <taxon>Massarineae</taxon>
        <taxon>Didymosphaeriaceae</taxon>
        <taxon>Bimuria</taxon>
    </lineage>
</organism>
<name>A0A6A5VH43_9PLEO</name>
<accession>A0A6A5VH43</accession>
<feature type="compositionally biased region" description="Polar residues" evidence="1">
    <location>
        <begin position="118"/>
        <end position="134"/>
    </location>
</feature>
<feature type="region of interest" description="Disordered" evidence="1">
    <location>
        <begin position="60"/>
        <end position="82"/>
    </location>
</feature>
<feature type="region of interest" description="Disordered" evidence="1">
    <location>
        <begin position="455"/>
        <end position="499"/>
    </location>
</feature>
<sequence length="499" mass="54855">MHMSFNLSKLAKPPSSHCLRQLGDSIVDAPAWKQFGLRLSFPLNYQPTQENLRINVDHCREKDQSPTTANHSSIANSDVRPPEGIPQIFLESVEFVIATFDTRSRSAARKRPKRESTQQKAGASQPDASVNDVTSLPGKAYGSNQCLKFSDLGWADADQEGNDVHETRDTARRSLTSPNFDTNSGWPQAFTYHSKRKQPVTESELHVVHVSDHTSESAQLAGLVDAVLRLSICLNLRGSISNLRVKANTFLYGLTNIAPALWRIGYLITCSPAMYTNPTLGRSLGRINIAARSTDLKAKIRALGSGPSNVRREQGVAGYDCVRHMASAITDRLWIHIQRSQLSKPMSGSIQSMCDPEFEGSSTEDPAELLEEHTSTNRSGCQDSNAGLETPVLPPREQLRGPLYSENLDTEPRLSQLHPAVYYLGSDIMETSCTRYNNRKPDAIPDTFDMVTLMHQSSESQHRSSSASSSSLGSPLSADHISHDSIRPHNAGPGPVVFP</sequence>
<feature type="compositionally biased region" description="Polar residues" evidence="1">
    <location>
        <begin position="376"/>
        <end position="387"/>
    </location>
</feature>
<evidence type="ECO:0000313" key="3">
    <source>
        <dbReference type="Proteomes" id="UP000800036"/>
    </source>
</evidence>